<evidence type="ECO:0000313" key="27">
    <source>
        <dbReference type="RefSeq" id="XP_026495842.2"/>
    </source>
</evidence>
<feature type="domain" description="Daxx histone-binding" evidence="25">
    <location>
        <begin position="333"/>
        <end position="417"/>
    </location>
</feature>
<dbReference type="GO" id="GO:0000775">
    <property type="term" value="C:chromosome, centromeric region"/>
    <property type="evidence" value="ECO:0007669"/>
    <property type="project" value="UniProtKB-SubCell"/>
</dbReference>
<dbReference type="GO" id="GO:0006325">
    <property type="term" value="P:chromatin organization"/>
    <property type="evidence" value="ECO:0007669"/>
    <property type="project" value="UniProtKB-KW"/>
</dbReference>
<evidence type="ECO:0000256" key="7">
    <source>
        <dbReference type="ARBA" id="ARBA00019298"/>
    </source>
</evidence>
<dbReference type="GO" id="GO:0050681">
    <property type="term" value="F:nuclear androgen receptor binding"/>
    <property type="evidence" value="ECO:0007669"/>
    <property type="project" value="TreeGrafter"/>
</dbReference>
<feature type="domain" description="Daxx N-terminal Rassf1C-interacting" evidence="24">
    <location>
        <begin position="35"/>
        <end position="122"/>
    </location>
</feature>
<keyword evidence="20" id="KW-0539">Nucleus</keyword>
<keyword evidence="11" id="KW-1017">Isopeptide bond</keyword>
<keyword evidence="13" id="KW-0053">Apoptosis</keyword>
<dbReference type="PANTHER" id="PTHR12766:SF7">
    <property type="entry name" value="DEATH DOMAIN-ASSOCIATED PROTEIN 6"/>
    <property type="match status" value="1"/>
</dbReference>
<keyword evidence="19" id="KW-0143">Chaperone</keyword>
<keyword evidence="15" id="KW-0156">Chromatin regulator</keyword>
<evidence type="ECO:0000256" key="23">
    <source>
        <dbReference type="SAM" id="MobiDB-lite"/>
    </source>
</evidence>
<comment type="similarity">
    <text evidence="6">Belongs to the DAXX family.</text>
</comment>
<evidence type="ECO:0000256" key="14">
    <source>
        <dbReference type="ARBA" id="ARBA00022843"/>
    </source>
</evidence>
<keyword evidence="17" id="KW-0175">Coiled coil</keyword>
<evidence type="ECO:0000256" key="6">
    <source>
        <dbReference type="ARBA" id="ARBA00008592"/>
    </source>
</evidence>
<dbReference type="OMA" id="YECVENS"/>
<dbReference type="InterPro" id="IPR031333">
    <property type="entry name" value="Daxx_N"/>
</dbReference>
<dbReference type="InterPro" id="IPR046378">
    <property type="entry name" value="DAXX_histone-bd"/>
</dbReference>
<evidence type="ECO:0000256" key="3">
    <source>
        <dbReference type="ARBA" id="ARBA00004584"/>
    </source>
</evidence>
<evidence type="ECO:0000256" key="22">
    <source>
        <dbReference type="ARBA" id="ARBA00029641"/>
    </source>
</evidence>
<evidence type="ECO:0000259" key="24">
    <source>
        <dbReference type="Pfam" id="PF03344"/>
    </source>
</evidence>
<evidence type="ECO:0000256" key="18">
    <source>
        <dbReference type="ARBA" id="ARBA00023163"/>
    </source>
</evidence>
<name>A0A8B8IHM5_VANTA</name>
<sequence length="547" mass="62862">MNDLEEVVELSENDEDDDCILESVIYEDAKLNKTVNDNPLLTEFIDTCLKLENSVEMIRVINKTLLKIYRKTDTRFTQSQIFLKALRRANNLLKTEPSYKYSHIKDLCNILKSNNTKKRVPIITLTNNIKENKLPSLSCKRKNENACNSKRLKTDIIYLDLTEDVSTNGIDKEQEENLGTNDVLVDREKENSDISSPTKNTDENKLLVPHKELEYSINVHTDVNEKIIKIEEDIAYCKKIIAHLDETEVCFDSKYSPYLKCERFKARIVSLYKELCKLTGEIPVRKSKVHLKVRDGHPAGAVLRLERFLNRNVGSDGNPMFPNFRDVVKCVLKANEKENLGWNKQQIMKEASALFTQCGRALQKRRQKREWRDLLSKVKLEECDDPADNDPELLARLEANKRAAVKKEKEILERYSKMQNMPPQRDKVVSNQVDDDECSHNSDSDFDCSSNESENEDLPNNSLIQIASTSNETPQEDNNVKNVITDGNTEAETNDLSMVKVKKEPELNERSLNEILEELGENHTTVVEIEYPLVIIEISDSSSEESE</sequence>
<evidence type="ECO:0000256" key="10">
    <source>
        <dbReference type="ARBA" id="ARBA00022491"/>
    </source>
</evidence>
<protein>
    <recommendedName>
        <fullName evidence="7">Death domain-associated protein 6</fullName>
    </recommendedName>
    <alternativeName>
        <fullName evidence="22">Daxx</fullName>
    </alternativeName>
</protein>
<evidence type="ECO:0000256" key="16">
    <source>
        <dbReference type="ARBA" id="ARBA00023015"/>
    </source>
</evidence>
<evidence type="ECO:0000259" key="25">
    <source>
        <dbReference type="Pfam" id="PF20920"/>
    </source>
</evidence>
<keyword evidence="8" id="KW-0158">Chromosome</keyword>
<dbReference type="GO" id="GO:0006915">
    <property type="term" value="P:apoptotic process"/>
    <property type="evidence" value="ECO:0007669"/>
    <property type="project" value="UniProtKB-KW"/>
</dbReference>
<dbReference type="PANTHER" id="PTHR12766">
    <property type="entry name" value="DEATH DOMAIN-ASSOCIATED PROTEIN 6 DAXX"/>
    <property type="match status" value="1"/>
</dbReference>
<dbReference type="GO" id="GO:0005730">
    <property type="term" value="C:nucleolus"/>
    <property type="evidence" value="ECO:0007669"/>
    <property type="project" value="UniProtKB-SubCell"/>
</dbReference>
<dbReference type="GO" id="GO:0016605">
    <property type="term" value="C:PML body"/>
    <property type="evidence" value="ECO:0007669"/>
    <property type="project" value="UniProtKB-SubCell"/>
</dbReference>
<keyword evidence="9" id="KW-0963">Cytoplasm</keyword>
<dbReference type="InterPro" id="IPR038298">
    <property type="entry name" value="Daxx_N_sf"/>
</dbReference>
<keyword evidence="26" id="KW-1185">Reference proteome</keyword>
<evidence type="ECO:0000256" key="2">
    <source>
        <dbReference type="ARBA" id="ARBA00004496"/>
    </source>
</evidence>
<evidence type="ECO:0000256" key="11">
    <source>
        <dbReference type="ARBA" id="ARBA00022499"/>
    </source>
</evidence>
<evidence type="ECO:0000256" key="19">
    <source>
        <dbReference type="ARBA" id="ARBA00023186"/>
    </source>
</evidence>
<comment type="subcellular location">
    <subcellularLocation>
        <location evidence="3">Chromosome</location>
        <location evidence="3">Centromere</location>
    </subcellularLocation>
    <subcellularLocation>
        <location evidence="2">Cytoplasm</location>
    </subcellularLocation>
    <subcellularLocation>
        <location evidence="1">Nucleus</location>
        <location evidence="1">PML body</location>
    </subcellularLocation>
    <subcellularLocation>
        <location evidence="4">Nucleus</location>
        <location evidence="4">Nucleolus</location>
    </subcellularLocation>
    <subcellularLocation>
        <location evidence="5">Nucleus</location>
        <location evidence="5">Nucleoplasm</location>
    </subcellularLocation>
</comment>
<evidence type="ECO:0000256" key="9">
    <source>
        <dbReference type="ARBA" id="ARBA00022490"/>
    </source>
</evidence>
<accession>A0A8B8IHM5</accession>
<evidence type="ECO:0000256" key="15">
    <source>
        <dbReference type="ARBA" id="ARBA00022853"/>
    </source>
</evidence>
<keyword evidence="21" id="KW-0137">Centromere</keyword>
<keyword evidence="18" id="KW-0804">Transcription</keyword>
<dbReference type="Proteomes" id="UP001652626">
    <property type="component" value="Chromosome 17"/>
</dbReference>
<keyword evidence="16" id="KW-0805">Transcription regulation</keyword>
<organism evidence="26 27">
    <name type="scientific">Vanessa tameamea</name>
    <name type="common">Kamehameha butterfly</name>
    <dbReference type="NCBI Taxonomy" id="334116"/>
    <lineage>
        <taxon>Eukaryota</taxon>
        <taxon>Metazoa</taxon>
        <taxon>Ecdysozoa</taxon>
        <taxon>Arthropoda</taxon>
        <taxon>Hexapoda</taxon>
        <taxon>Insecta</taxon>
        <taxon>Pterygota</taxon>
        <taxon>Neoptera</taxon>
        <taxon>Endopterygota</taxon>
        <taxon>Lepidoptera</taxon>
        <taxon>Glossata</taxon>
        <taxon>Ditrysia</taxon>
        <taxon>Papilionoidea</taxon>
        <taxon>Nymphalidae</taxon>
        <taxon>Nymphalinae</taxon>
        <taxon>Vanessa</taxon>
    </lineage>
</organism>
<reference evidence="27" key="1">
    <citation type="submission" date="2025-08" db="UniProtKB">
        <authorList>
            <consortium name="RefSeq"/>
        </authorList>
    </citation>
    <scope>IDENTIFICATION</scope>
    <source>
        <tissue evidence="27">Whole body</tissue>
    </source>
</reference>
<dbReference type="InterPro" id="IPR046426">
    <property type="entry name" value="DAXX_histone-bd_sf"/>
</dbReference>
<gene>
    <name evidence="27" type="primary">LOC113400481</name>
</gene>
<evidence type="ECO:0000256" key="17">
    <source>
        <dbReference type="ARBA" id="ARBA00023054"/>
    </source>
</evidence>
<evidence type="ECO:0000256" key="4">
    <source>
        <dbReference type="ARBA" id="ARBA00004604"/>
    </source>
</evidence>
<dbReference type="GeneID" id="113400481"/>
<dbReference type="Pfam" id="PF03344">
    <property type="entry name" value="Daxx"/>
    <property type="match status" value="1"/>
</dbReference>
<keyword evidence="10" id="KW-0678">Repressor</keyword>
<feature type="compositionally biased region" description="Polar residues" evidence="23">
    <location>
        <begin position="447"/>
        <end position="459"/>
    </location>
</feature>
<dbReference type="RefSeq" id="XP_026495842.2">
    <property type="nucleotide sequence ID" value="XM_026640057.2"/>
</dbReference>
<dbReference type="Pfam" id="PF20920">
    <property type="entry name" value="DAXX_hist_bd"/>
    <property type="match status" value="1"/>
</dbReference>
<evidence type="ECO:0000256" key="1">
    <source>
        <dbReference type="ARBA" id="ARBA00004322"/>
    </source>
</evidence>
<evidence type="ECO:0000256" key="5">
    <source>
        <dbReference type="ARBA" id="ARBA00004642"/>
    </source>
</evidence>
<dbReference type="AlphaFoldDB" id="A0A8B8IHM5"/>
<proteinExistence type="inferred from homology"/>
<evidence type="ECO:0000256" key="20">
    <source>
        <dbReference type="ARBA" id="ARBA00023242"/>
    </source>
</evidence>
<feature type="region of interest" description="Disordered" evidence="23">
    <location>
        <begin position="416"/>
        <end position="459"/>
    </location>
</feature>
<dbReference type="Gene3D" id="1.10.8.810">
    <property type="entry name" value="Daxx helical bundle domain"/>
    <property type="match status" value="1"/>
</dbReference>
<keyword evidence="14" id="KW-0832">Ubl conjugation</keyword>
<evidence type="ECO:0000256" key="8">
    <source>
        <dbReference type="ARBA" id="ARBA00022454"/>
    </source>
</evidence>
<evidence type="ECO:0000256" key="13">
    <source>
        <dbReference type="ARBA" id="ARBA00022703"/>
    </source>
</evidence>
<dbReference type="GO" id="GO:0003713">
    <property type="term" value="F:transcription coactivator activity"/>
    <property type="evidence" value="ECO:0007669"/>
    <property type="project" value="TreeGrafter"/>
</dbReference>
<dbReference type="GO" id="GO:0042393">
    <property type="term" value="F:histone binding"/>
    <property type="evidence" value="ECO:0007669"/>
    <property type="project" value="InterPro"/>
</dbReference>
<evidence type="ECO:0000256" key="21">
    <source>
        <dbReference type="ARBA" id="ARBA00023328"/>
    </source>
</evidence>
<dbReference type="GO" id="GO:0005737">
    <property type="term" value="C:cytoplasm"/>
    <property type="evidence" value="ECO:0007669"/>
    <property type="project" value="UniProtKB-SubCell"/>
</dbReference>
<dbReference type="Gene3D" id="1.20.58.2170">
    <property type="match status" value="1"/>
</dbReference>
<dbReference type="OrthoDB" id="7492809at2759"/>
<dbReference type="GO" id="GO:0003714">
    <property type="term" value="F:transcription corepressor activity"/>
    <property type="evidence" value="ECO:0007669"/>
    <property type="project" value="TreeGrafter"/>
</dbReference>
<keyword evidence="12" id="KW-0597">Phosphoprotein</keyword>
<evidence type="ECO:0000313" key="26">
    <source>
        <dbReference type="Proteomes" id="UP001652626"/>
    </source>
</evidence>
<evidence type="ECO:0000256" key="12">
    <source>
        <dbReference type="ARBA" id="ARBA00022553"/>
    </source>
</evidence>